<keyword evidence="5" id="KW-0472">Membrane</keyword>
<sequence length="343" mass="35215">MASAFLTTGRRKEGEQVLAFIGCGTLGTGILTGIMSYVGKEGPAFVQDEAGNTEPLPFLQDKEGNHLFPPTSYIATCRSNSAVERITAAVDSANTTGETFKVIQNDNVKACQEADVIILGCKPYMVSGILSKPGMIKALEGKLLISICAGVAAEDIENTLYGGKPGGVGRCTVVRTMPNTAAGIGQSMTVLATPATPIDESVSLLIETIFKCVGEVVWLPPNLMDASTALCGSGPAFFLLLLEAAIDGGVAMGLPRAEATKMAAQTMKGACMGVLGDKEQGRAPVHPAVLKDRVTTPGGCTIGGLMVLEDGGARGVVSKAIRAATVVASKLGQGVKNVNGANV</sequence>
<feature type="domain" description="Pyrroline-5-carboxylate reductase dimerisation" evidence="7">
    <location>
        <begin position="222"/>
        <end position="330"/>
    </location>
</feature>
<dbReference type="Pfam" id="PF03807">
    <property type="entry name" value="F420_oxidored"/>
    <property type="match status" value="1"/>
</dbReference>
<dbReference type="InterPro" id="IPR028939">
    <property type="entry name" value="P5C_Rdtase_cat_N"/>
</dbReference>
<evidence type="ECO:0000259" key="7">
    <source>
        <dbReference type="Pfam" id="PF14748"/>
    </source>
</evidence>
<dbReference type="OrthoDB" id="10263291at2759"/>
<organism evidence="8">
    <name type="scientific">Pseudogymnoascus destructans</name>
    <dbReference type="NCBI Taxonomy" id="655981"/>
    <lineage>
        <taxon>Eukaryota</taxon>
        <taxon>Fungi</taxon>
        <taxon>Dikarya</taxon>
        <taxon>Ascomycota</taxon>
        <taxon>Pezizomycotina</taxon>
        <taxon>Leotiomycetes</taxon>
        <taxon>Thelebolales</taxon>
        <taxon>Thelebolaceae</taxon>
        <taxon>Pseudogymnoascus</taxon>
    </lineage>
</organism>
<dbReference type="GO" id="GO:0004735">
    <property type="term" value="F:pyrroline-5-carboxylate reductase activity"/>
    <property type="evidence" value="ECO:0007669"/>
    <property type="project" value="UniProtKB-EC"/>
</dbReference>
<comment type="catalytic activity">
    <reaction evidence="4">
        <text>L-proline + NADP(+) = (S)-1-pyrroline-5-carboxylate + NADPH + 2 H(+)</text>
        <dbReference type="Rhea" id="RHEA:14109"/>
        <dbReference type="ChEBI" id="CHEBI:15378"/>
        <dbReference type="ChEBI" id="CHEBI:17388"/>
        <dbReference type="ChEBI" id="CHEBI:57783"/>
        <dbReference type="ChEBI" id="CHEBI:58349"/>
        <dbReference type="ChEBI" id="CHEBI:60039"/>
        <dbReference type="EC" id="1.5.1.2"/>
    </reaction>
</comment>
<dbReference type="SUPFAM" id="SSF51735">
    <property type="entry name" value="NAD(P)-binding Rossmann-fold domains"/>
    <property type="match status" value="1"/>
</dbReference>
<proteinExistence type="inferred from homology"/>
<evidence type="ECO:0000256" key="4">
    <source>
        <dbReference type="RuleBase" id="RU003903"/>
    </source>
</evidence>
<dbReference type="GO" id="GO:0055129">
    <property type="term" value="P:L-proline biosynthetic process"/>
    <property type="evidence" value="ECO:0007669"/>
    <property type="project" value="UniProtKB-UniPathway"/>
</dbReference>
<dbReference type="FunFam" id="1.10.3730.10:FF:000001">
    <property type="entry name" value="Pyrroline-5-carboxylate reductase"/>
    <property type="match status" value="1"/>
</dbReference>
<dbReference type="InterPro" id="IPR000304">
    <property type="entry name" value="Pyrroline-COOH_reductase"/>
</dbReference>
<comment type="pathway">
    <text evidence="4">Amino-acid biosynthesis; L-proline biosynthesis; L-proline from L-glutamate 5-semialdehyde: step 1/1.</text>
</comment>
<dbReference type="SUPFAM" id="SSF48179">
    <property type="entry name" value="6-phosphogluconate dehydrogenase C-terminal domain-like"/>
    <property type="match status" value="1"/>
</dbReference>
<dbReference type="NCBIfam" id="TIGR00112">
    <property type="entry name" value="proC"/>
    <property type="match status" value="1"/>
</dbReference>
<dbReference type="VEuPathDB" id="FungiDB:GMDG_00616"/>
<comment type="similarity">
    <text evidence="1 4">Belongs to the pyrroline-5-carboxylate reductase family.</text>
</comment>
<evidence type="ECO:0000259" key="6">
    <source>
        <dbReference type="Pfam" id="PF03807"/>
    </source>
</evidence>
<dbReference type="HAMAP" id="MF_01925">
    <property type="entry name" value="P5C_reductase"/>
    <property type="match status" value="1"/>
</dbReference>
<evidence type="ECO:0000256" key="1">
    <source>
        <dbReference type="ARBA" id="ARBA00005525"/>
    </source>
</evidence>
<keyword evidence="3 4" id="KW-0560">Oxidoreductase</keyword>
<dbReference type="GeneID" id="36289056"/>
<dbReference type="UniPathway" id="UPA00098">
    <property type="reaction ID" value="UER00361"/>
</dbReference>
<keyword evidence="4" id="KW-0641">Proline biosynthesis</keyword>
<evidence type="ECO:0000256" key="2">
    <source>
        <dbReference type="ARBA" id="ARBA00022857"/>
    </source>
</evidence>
<accession>A0A177A4Q4</accession>
<keyword evidence="4" id="KW-0028">Amino-acid biosynthesis</keyword>
<dbReference type="eggNOG" id="KOG3124">
    <property type="taxonomic scope" value="Eukaryota"/>
</dbReference>
<reference evidence="8" key="1">
    <citation type="submission" date="2016-03" db="EMBL/GenBank/DDBJ databases">
        <title>Updated assembly of Pseudogymnoascus destructans, the fungus causing white-nose syndrome of bats.</title>
        <authorList>
            <person name="Palmer J.M."/>
            <person name="Drees K.P."/>
            <person name="Foster J.T."/>
            <person name="Lindner D.L."/>
        </authorList>
    </citation>
    <scope>NUCLEOTIDE SEQUENCE [LARGE SCALE GENOMIC DNA]</scope>
    <source>
        <strain evidence="8">20631-21</strain>
    </source>
</reference>
<dbReference type="EC" id="1.5.1.2" evidence="4"/>
<gene>
    <name evidence="8" type="primary">PRO3</name>
    <name evidence="8" type="ORF">VC83_05994</name>
</gene>
<dbReference type="InterPro" id="IPR029036">
    <property type="entry name" value="P5CR_dimer"/>
</dbReference>
<evidence type="ECO:0000313" key="8">
    <source>
        <dbReference type="EMBL" id="OAF57136.1"/>
    </source>
</evidence>
<dbReference type="InterPro" id="IPR036291">
    <property type="entry name" value="NAD(P)-bd_dom_sf"/>
</dbReference>
<dbReference type="InterPro" id="IPR008927">
    <property type="entry name" value="6-PGluconate_DH-like_C_sf"/>
</dbReference>
<evidence type="ECO:0000256" key="3">
    <source>
        <dbReference type="ARBA" id="ARBA00023002"/>
    </source>
</evidence>
<evidence type="ECO:0000256" key="5">
    <source>
        <dbReference type="SAM" id="Phobius"/>
    </source>
</evidence>
<dbReference type="InterPro" id="IPR053790">
    <property type="entry name" value="P5CR-like_CS"/>
</dbReference>
<dbReference type="Gene3D" id="3.40.50.720">
    <property type="entry name" value="NAD(P)-binding Rossmann-like Domain"/>
    <property type="match status" value="1"/>
</dbReference>
<dbReference type="AlphaFoldDB" id="A0A177A4Q4"/>
<protein>
    <recommendedName>
        <fullName evidence="4">Pyrroline-5-carboxylate reductase</fullName>
        <ecNumber evidence="4">1.5.1.2</ecNumber>
    </recommendedName>
</protein>
<feature type="transmembrane region" description="Helical" evidence="5">
    <location>
        <begin position="17"/>
        <end position="38"/>
    </location>
</feature>
<keyword evidence="5" id="KW-0812">Transmembrane</keyword>
<dbReference type="Gene3D" id="1.10.3730.10">
    <property type="entry name" value="ProC C-terminal domain-like"/>
    <property type="match status" value="1"/>
</dbReference>
<dbReference type="PANTHER" id="PTHR11645:SF0">
    <property type="entry name" value="PYRROLINE-5-CARBOXYLATE REDUCTASE 3"/>
    <property type="match status" value="1"/>
</dbReference>
<dbReference type="PANTHER" id="PTHR11645">
    <property type="entry name" value="PYRROLINE-5-CARBOXYLATE REDUCTASE"/>
    <property type="match status" value="1"/>
</dbReference>
<keyword evidence="2 4" id="KW-0521">NADP</keyword>
<dbReference type="Pfam" id="PF14748">
    <property type="entry name" value="P5CR_dimer"/>
    <property type="match status" value="1"/>
</dbReference>
<keyword evidence="5" id="KW-1133">Transmembrane helix</keyword>
<dbReference type="Proteomes" id="UP000077154">
    <property type="component" value="Unassembled WGS sequence"/>
</dbReference>
<dbReference type="PROSITE" id="PS00521">
    <property type="entry name" value="P5CR"/>
    <property type="match status" value="1"/>
</dbReference>
<feature type="domain" description="Pyrroline-5-carboxylate reductase catalytic N-terminal" evidence="6">
    <location>
        <begin position="91"/>
        <end position="150"/>
    </location>
</feature>
<dbReference type="EMBL" id="KV441401">
    <property type="protein sequence ID" value="OAF57136.1"/>
    <property type="molecule type" value="Genomic_DNA"/>
</dbReference>
<dbReference type="RefSeq" id="XP_024322427.1">
    <property type="nucleotide sequence ID" value="XM_024469601.1"/>
</dbReference>
<name>A0A177A4Q4_9PEZI</name>